<dbReference type="Proteomes" id="UP000305067">
    <property type="component" value="Unassembled WGS sequence"/>
</dbReference>
<keyword evidence="2" id="KW-1185">Reference proteome</keyword>
<dbReference type="AlphaFoldDB" id="A0A5C3QSW6"/>
<gene>
    <name evidence="1" type="ORF">BDV98DRAFT_317034</name>
</gene>
<name>A0A5C3QSW6_9AGAR</name>
<dbReference type="EMBL" id="ML178818">
    <property type="protein sequence ID" value="TFL04438.1"/>
    <property type="molecule type" value="Genomic_DNA"/>
</dbReference>
<evidence type="ECO:0000313" key="2">
    <source>
        <dbReference type="Proteomes" id="UP000305067"/>
    </source>
</evidence>
<evidence type="ECO:0000313" key="1">
    <source>
        <dbReference type="EMBL" id="TFL04438.1"/>
    </source>
</evidence>
<reference evidence="1 2" key="1">
    <citation type="journal article" date="2019" name="Nat. Ecol. Evol.">
        <title>Megaphylogeny resolves global patterns of mushroom evolution.</title>
        <authorList>
            <person name="Varga T."/>
            <person name="Krizsan K."/>
            <person name="Foldi C."/>
            <person name="Dima B."/>
            <person name="Sanchez-Garcia M."/>
            <person name="Sanchez-Ramirez S."/>
            <person name="Szollosi G.J."/>
            <person name="Szarkandi J.G."/>
            <person name="Papp V."/>
            <person name="Albert L."/>
            <person name="Andreopoulos W."/>
            <person name="Angelini C."/>
            <person name="Antonin V."/>
            <person name="Barry K.W."/>
            <person name="Bougher N.L."/>
            <person name="Buchanan P."/>
            <person name="Buyck B."/>
            <person name="Bense V."/>
            <person name="Catcheside P."/>
            <person name="Chovatia M."/>
            <person name="Cooper J."/>
            <person name="Damon W."/>
            <person name="Desjardin D."/>
            <person name="Finy P."/>
            <person name="Geml J."/>
            <person name="Haridas S."/>
            <person name="Hughes K."/>
            <person name="Justo A."/>
            <person name="Karasinski D."/>
            <person name="Kautmanova I."/>
            <person name="Kiss B."/>
            <person name="Kocsube S."/>
            <person name="Kotiranta H."/>
            <person name="LaButti K.M."/>
            <person name="Lechner B.E."/>
            <person name="Liimatainen K."/>
            <person name="Lipzen A."/>
            <person name="Lukacs Z."/>
            <person name="Mihaltcheva S."/>
            <person name="Morgado L.N."/>
            <person name="Niskanen T."/>
            <person name="Noordeloos M.E."/>
            <person name="Ohm R.A."/>
            <person name="Ortiz-Santana B."/>
            <person name="Ovrebo C."/>
            <person name="Racz N."/>
            <person name="Riley R."/>
            <person name="Savchenko A."/>
            <person name="Shiryaev A."/>
            <person name="Soop K."/>
            <person name="Spirin V."/>
            <person name="Szebenyi C."/>
            <person name="Tomsovsky M."/>
            <person name="Tulloss R.E."/>
            <person name="Uehling J."/>
            <person name="Grigoriev I.V."/>
            <person name="Vagvolgyi C."/>
            <person name="Papp T."/>
            <person name="Martin F.M."/>
            <person name="Miettinen O."/>
            <person name="Hibbett D.S."/>
            <person name="Nagy L.G."/>
        </authorList>
    </citation>
    <scope>NUCLEOTIDE SEQUENCE [LARGE SCALE GENOMIC DNA]</scope>
    <source>
        <strain evidence="1 2">CBS 309.79</strain>
    </source>
</reference>
<protein>
    <submittedName>
        <fullName evidence="1">Uncharacterized protein</fullName>
    </submittedName>
</protein>
<sequence>MAQLAGCAHVQRTGRGAFLSRRPRVPPCSISRAQCTSYRTTTCFSGSLVAMQKWRLFVLQTSPIRAGHGREDAFVFLLISASTSLFSTAHGHGSGNKRAVCSSDLPCTLILFLERESFFPAFHSITVTSLSWEAPTVKEKKDAMSSGIISPLEWHDVARATPFNRHRRHPFLILRQCY</sequence>
<proteinExistence type="predicted"/>
<organism evidence="1 2">
    <name type="scientific">Pterulicium gracile</name>
    <dbReference type="NCBI Taxonomy" id="1884261"/>
    <lineage>
        <taxon>Eukaryota</taxon>
        <taxon>Fungi</taxon>
        <taxon>Dikarya</taxon>
        <taxon>Basidiomycota</taxon>
        <taxon>Agaricomycotina</taxon>
        <taxon>Agaricomycetes</taxon>
        <taxon>Agaricomycetidae</taxon>
        <taxon>Agaricales</taxon>
        <taxon>Pleurotineae</taxon>
        <taxon>Pterulaceae</taxon>
        <taxon>Pterulicium</taxon>
    </lineage>
</organism>
<accession>A0A5C3QSW6</accession>